<gene>
    <name evidence="3" type="ORF">CkaCkLH20_10708</name>
</gene>
<dbReference type="InterPro" id="IPR019405">
    <property type="entry name" value="Lactonase_7-beta_prop"/>
</dbReference>
<dbReference type="PANTHER" id="PTHR30344">
    <property type="entry name" value="6-PHOSPHOGLUCONOLACTONASE-RELATED"/>
    <property type="match status" value="1"/>
</dbReference>
<evidence type="ECO:0000313" key="3">
    <source>
        <dbReference type="EMBL" id="KAF9871774.1"/>
    </source>
</evidence>
<dbReference type="InterPro" id="IPR011048">
    <property type="entry name" value="Haem_d1_sf"/>
</dbReference>
<dbReference type="Pfam" id="PF10282">
    <property type="entry name" value="Lactonase"/>
    <property type="match status" value="1"/>
</dbReference>
<evidence type="ECO:0000313" key="4">
    <source>
        <dbReference type="Proteomes" id="UP000781932"/>
    </source>
</evidence>
<sequence>MFDIMMAILFLLWAFLTVFGKVQGATLLASHYSGQIYTLNLSPANQLTITKSASSGNRMPAWLDLDSATKTLYVPDETQWGQPLLKSFSVADDGTVTAKGQAQTAGGELHSTLFGHGGQDGKGFIALAQYDASTISTYALPLTGVSQALQRLTFTMSKPGTVPSRQDKPHPHSVFTDPSGRYLLSADLGADLVRIFSVQSNGSLTECPSAQAGLGDGPRHGAFWTQANTTLLFTVNELSNSITSWSVTYEPSGCLNLLKNQTISTFPAGVAAPSGSKAAEVHVKGNFVYASNRYDRSFGAQEDSLATYSIDPSSGEVKFVETTSAYSFFPRTFAIKKDGTLVAIGGQTSANVAIVERNTTSGKLGRLVASIKVGNPGTINQEDGLSAVIWNE</sequence>
<accession>A0A9P6HWH1</accession>
<feature type="signal peptide" evidence="2">
    <location>
        <begin position="1"/>
        <end position="24"/>
    </location>
</feature>
<feature type="chain" id="PRO_5040318963" description="6-phosphogluconolactonase" evidence="2">
    <location>
        <begin position="25"/>
        <end position="392"/>
    </location>
</feature>
<name>A0A9P6HWH1_9PEZI</name>
<dbReference type="OrthoDB" id="9972196at2759"/>
<dbReference type="Gene3D" id="2.130.10.10">
    <property type="entry name" value="YVTN repeat-like/Quinoprotein amine dehydrogenase"/>
    <property type="match status" value="1"/>
</dbReference>
<dbReference type="AlphaFoldDB" id="A0A9P6HWH1"/>
<protein>
    <recommendedName>
        <fullName evidence="5">6-phosphogluconolactonase</fullName>
    </recommendedName>
</protein>
<comment type="caution">
    <text evidence="3">The sequence shown here is derived from an EMBL/GenBank/DDBJ whole genome shotgun (WGS) entry which is preliminary data.</text>
</comment>
<dbReference type="EMBL" id="JAATWM020000042">
    <property type="protein sequence ID" value="KAF9871774.1"/>
    <property type="molecule type" value="Genomic_DNA"/>
</dbReference>
<dbReference type="SUPFAM" id="SSF51004">
    <property type="entry name" value="C-terminal (heme d1) domain of cytochrome cd1-nitrite reductase"/>
    <property type="match status" value="1"/>
</dbReference>
<dbReference type="GeneID" id="62166496"/>
<evidence type="ECO:0000256" key="2">
    <source>
        <dbReference type="SAM" id="SignalP"/>
    </source>
</evidence>
<reference evidence="3" key="2">
    <citation type="submission" date="2020-11" db="EMBL/GenBank/DDBJ databases">
        <title>Whole genome sequencing of Colletotrichum sp.</title>
        <authorList>
            <person name="Li H."/>
        </authorList>
    </citation>
    <scope>NUCLEOTIDE SEQUENCE</scope>
    <source>
        <strain evidence="3">CkLH20</strain>
    </source>
</reference>
<dbReference type="InterPro" id="IPR050282">
    <property type="entry name" value="Cycloisomerase_2"/>
</dbReference>
<organism evidence="3 4">
    <name type="scientific">Colletotrichum karsti</name>
    <dbReference type="NCBI Taxonomy" id="1095194"/>
    <lineage>
        <taxon>Eukaryota</taxon>
        <taxon>Fungi</taxon>
        <taxon>Dikarya</taxon>
        <taxon>Ascomycota</taxon>
        <taxon>Pezizomycotina</taxon>
        <taxon>Sordariomycetes</taxon>
        <taxon>Hypocreomycetidae</taxon>
        <taxon>Glomerellales</taxon>
        <taxon>Glomerellaceae</taxon>
        <taxon>Colletotrichum</taxon>
        <taxon>Colletotrichum boninense species complex</taxon>
    </lineage>
</organism>
<dbReference type="InterPro" id="IPR015943">
    <property type="entry name" value="WD40/YVTN_repeat-like_dom_sf"/>
</dbReference>
<dbReference type="PANTHER" id="PTHR30344:SF1">
    <property type="entry name" value="6-PHOSPHOGLUCONOLACTONASE"/>
    <property type="match status" value="1"/>
</dbReference>
<keyword evidence="4" id="KW-1185">Reference proteome</keyword>
<evidence type="ECO:0000256" key="1">
    <source>
        <dbReference type="ARBA" id="ARBA00005564"/>
    </source>
</evidence>
<evidence type="ECO:0008006" key="5">
    <source>
        <dbReference type="Google" id="ProtNLM"/>
    </source>
</evidence>
<keyword evidence="2" id="KW-0732">Signal</keyword>
<proteinExistence type="inferred from homology"/>
<dbReference type="RefSeq" id="XP_038741235.1">
    <property type="nucleotide sequence ID" value="XM_038893422.1"/>
</dbReference>
<reference evidence="3" key="1">
    <citation type="submission" date="2020-03" db="EMBL/GenBank/DDBJ databases">
        <authorList>
            <person name="He L."/>
        </authorList>
    </citation>
    <scope>NUCLEOTIDE SEQUENCE</scope>
    <source>
        <strain evidence="3">CkLH20</strain>
    </source>
</reference>
<dbReference type="Proteomes" id="UP000781932">
    <property type="component" value="Unassembled WGS sequence"/>
</dbReference>
<comment type="similarity">
    <text evidence="1">Belongs to the cycloisomerase 2 family.</text>
</comment>
<dbReference type="GO" id="GO:0017057">
    <property type="term" value="F:6-phosphogluconolactonase activity"/>
    <property type="evidence" value="ECO:0007669"/>
    <property type="project" value="TreeGrafter"/>
</dbReference>